<evidence type="ECO:0000256" key="4">
    <source>
        <dbReference type="ARBA" id="ARBA00023004"/>
    </source>
</evidence>
<dbReference type="InterPro" id="IPR058240">
    <property type="entry name" value="rSAM_sf"/>
</dbReference>
<dbReference type="SFLD" id="SFLDG01082">
    <property type="entry name" value="B12-binding_domain_containing"/>
    <property type="match status" value="1"/>
</dbReference>
<reference evidence="7" key="1">
    <citation type="journal article" date="2023" name="Int. J. Mol. Sci.">
        <title>Metagenomics Revealed a New Genus 'Candidatus Thiocaldithrix dubininis' gen. nov., sp. nov. and a New Species 'Candidatus Thiothrix putei' sp. nov. in the Family Thiotrichaceae, Some Members of Which Have Traits of Both Na+- and H+-Motive Energetics.</title>
        <authorList>
            <person name="Ravin N.V."/>
            <person name="Muntyan M.S."/>
            <person name="Smolyakov D.D."/>
            <person name="Rudenko T.S."/>
            <person name="Beletsky A.V."/>
            <person name="Mardanov A.V."/>
            <person name="Grabovich M.Y."/>
        </authorList>
    </citation>
    <scope>NUCLEOTIDE SEQUENCE</scope>
    <source>
        <strain evidence="7">GKL-01</strain>
    </source>
</reference>
<dbReference type="PANTHER" id="PTHR43409">
    <property type="entry name" value="ANAEROBIC MAGNESIUM-PROTOPORPHYRIN IX MONOMETHYL ESTER CYCLASE-RELATED"/>
    <property type="match status" value="1"/>
</dbReference>
<evidence type="ECO:0000256" key="1">
    <source>
        <dbReference type="ARBA" id="ARBA00001966"/>
    </source>
</evidence>
<keyword evidence="4" id="KW-0408">Iron</keyword>
<dbReference type="InterPro" id="IPR051198">
    <property type="entry name" value="BchE-like"/>
</dbReference>
<dbReference type="SFLD" id="SFLDG01095">
    <property type="entry name" value="Uncharacterised_Radical_SAM_Su"/>
    <property type="match status" value="1"/>
</dbReference>
<sequence>MQWIQPPIQYIEPLFRPPSEANSLILQVTNGCSWNKCSFCEMYTAPQKKFKPKAEDQVLAEIQRCGELYQGVKQVFLADGDALALSFRRLESILSAIREHLPSVERVSAYCLPQNLRNKSLEELQRLHELGLSLVYVGAESGSNTILRKVNKSETFDSTLEALLKLKAAGIQTSVMIISGLGGKVYSQEHALESARLINAAQPEYLATLTLFFRNGPERFKQAFGDDYIPADAVDVFRELHLFISQLELTNTVFRSDHVSNHLILKGTLNRDRLKMLKQTEQAIRLAESGEVEFDAYEPTPHA</sequence>
<evidence type="ECO:0000259" key="6">
    <source>
        <dbReference type="PROSITE" id="PS51918"/>
    </source>
</evidence>
<organism evidence="7">
    <name type="scientific">Candidatus Thiocaldithrix dubininis</name>
    <dbReference type="NCBI Taxonomy" id="3080823"/>
    <lineage>
        <taxon>Bacteria</taxon>
        <taxon>Pseudomonadati</taxon>
        <taxon>Pseudomonadota</taxon>
        <taxon>Gammaproteobacteria</taxon>
        <taxon>Thiotrichales</taxon>
        <taxon>Thiotrichaceae</taxon>
        <taxon>Candidatus Thiocaldithrix</taxon>
    </lineage>
</organism>
<dbReference type="CDD" id="cd01335">
    <property type="entry name" value="Radical_SAM"/>
    <property type="match status" value="1"/>
</dbReference>
<dbReference type="PANTHER" id="PTHR43409:SF4">
    <property type="entry name" value="RADICAL SAM SUPERFAMILY PROTEIN"/>
    <property type="match status" value="1"/>
</dbReference>
<dbReference type="Gene3D" id="3.20.20.70">
    <property type="entry name" value="Aldolase class I"/>
    <property type="match status" value="1"/>
</dbReference>
<evidence type="ECO:0000256" key="3">
    <source>
        <dbReference type="ARBA" id="ARBA00022723"/>
    </source>
</evidence>
<evidence type="ECO:0000313" key="7">
    <source>
        <dbReference type="EMBL" id="WGZ89466.1"/>
    </source>
</evidence>
<dbReference type="KEGG" id="tdu:QJT80_08060"/>
<dbReference type="Proteomes" id="UP001300672">
    <property type="component" value="Chromosome"/>
</dbReference>
<proteinExistence type="predicted"/>
<dbReference type="SFLD" id="SFLDS00029">
    <property type="entry name" value="Radical_SAM"/>
    <property type="match status" value="1"/>
</dbReference>
<accession>A0AA95H1G2</accession>
<dbReference type="SUPFAM" id="SSF102114">
    <property type="entry name" value="Radical SAM enzymes"/>
    <property type="match status" value="1"/>
</dbReference>
<keyword evidence="3" id="KW-0479">Metal-binding</keyword>
<feature type="domain" description="Radical SAM core" evidence="6">
    <location>
        <begin position="16"/>
        <end position="248"/>
    </location>
</feature>
<keyword evidence="2" id="KW-0949">S-adenosyl-L-methionine</keyword>
<protein>
    <submittedName>
        <fullName evidence="7">Radical SAM protein</fullName>
    </submittedName>
</protein>
<dbReference type="GO" id="GO:0051536">
    <property type="term" value="F:iron-sulfur cluster binding"/>
    <property type="evidence" value="ECO:0007669"/>
    <property type="project" value="UniProtKB-KW"/>
</dbReference>
<dbReference type="InterPro" id="IPR013785">
    <property type="entry name" value="Aldolase_TIM"/>
</dbReference>
<dbReference type="GO" id="GO:0003824">
    <property type="term" value="F:catalytic activity"/>
    <property type="evidence" value="ECO:0007669"/>
    <property type="project" value="InterPro"/>
</dbReference>
<dbReference type="InterPro" id="IPR007197">
    <property type="entry name" value="rSAM"/>
</dbReference>
<reference evidence="7" key="2">
    <citation type="submission" date="2023-04" db="EMBL/GenBank/DDBJ databases">
        <authorList>
            <person name="Beletskiy A.V."/>
            <person name="Mardanov A.V."/>
            <person name="Ravin N.V."/>
        </authorList>
    </citation>
    <scope>NUCLEOTIDE SEQUENCE</scope>
    <source>
        <strain evidence="7">GKL-01</strain>
    </source>
</reference>
<gene>
    <name evidence="7" type="ORF">QJT80_08060</name>
</gene>
<dbReference type="GO" id="GO:0046872">
    <property type="term" value="F:metal ion binding"/>
    <property type="evidence" value="ECO:0007669"/>
    <property type="project" value="UniProtKB-KW"/>
</dbReference>
<dbReference type="Pfam" id="PF04055">
    <property type="entry name" value="Radical_SAM"/>
    <property type="match status" value="1"/>
</dbReference>
<dbReference type="AlphaFoldDB" id="A0AA95H1G2"/>
<keyword evidence="5" id="KW-0411">Iron-sulfur</keyword>
<dbReference type="PROSITE" id="PS51918">
    <property type="entry name" value="RADICAL_SAM"/>
    <property type="match status" value="1"/>
</dbReference>
<comment type="cofactor">
    <cofactor evidence="1">
        <name>[4Fe-4S] cluster</name>
        <dbReference type="ChEBI" id="CHEBI:49883"/>
    </cofactor>
</comment>
<dbReference type="InterPro" id="IPR006638">
    <property type="entry name" value="Elp3/MiaA/NifB-like_rSAM"/>
</dbReference>
<dbReference type="SMART" id="SM00729">
    <property type="entry name" value="Elp3"/>
    <property type="match status" value="1"/>
</dbReference>
<evidence type="ECO:0000256" key="2">
    <source>
        <dbReference type="ARBA" id="ARBA00022691"/>
    </source>
</evidence>
<dbReference type="EMBL" id="CP124755">
    <property type="protein sequence ID" value="WGZ89466.1"/>
    <property type="molecule type" value="Genomic_DNA"/>
</dbReference>
<name>A0AA95H1G2_9GAMM</name>
<evidence type="ECO:0000256" key="5">
    <source>
        <dbReference type="ARBA" id="ARBA00023014"/>
    </source>
</evidence>